<comment type="caution">
    <text evidence="8">The sequence shown here is derived from an EMBL/GenBank/DDBJ whole genome shotgun (WGS) entry which is preliminary data.</text>
</comment>
<dbReference type="GO" id="GO:0070525">
    <property type="term" value="P:tRNA threonylcarbamoyladenosine metabolic process"/>
    <property type="evidence" value="ECO:0007669"/>
    <property type="project" value="TreeGrafter"/>
</dbReference>
<evidence type="ECO:0000256" key="7">
    <source>
        <dbReference type="SAM" id="MobiDB-lite"/>
    </source>
</evidence>
<feature type="region of interest" description="Disordered" evidence="7">
    <location>
        <begin position="53"/>
        <end position="101"/>
    </location>
</feature>
<keyword evidence="6" id="KW-0539">Nucleus</keyword>
<dbReference type="PANTHER" id="PTHR31283:SF5">
    <property type="entry name" value="EKC_KEOPS COMPLEX SUBUNIT LAGE3"/>
    <property type="match status" value="1"/>
</dbReference>
<dbReference type="EMBL" id="JACMSC010000016">
    <property type="protein sequence ID" value="KAG6483781.1"/>
    <property type="molecule type" value="Genomic_DNA"/>
</dbReference>
<comment type="subcellular location">
    <subcellularLocation>
        <location evidence="2">Cytoplasm</location>
    </subcellularLocation>
    <subcellularLocation>
        <location evidence="1">Nucleus</location>
    </subcellularLocation>
</comment>
<keyword evidence="4" id="KW-0963">Cytoplasm</keyword>
<dbReference type="GO" id="GO:0005634">
    <property type="term" value="C:nucleus"/>
    <property type="evidence" value="ECO:0007669"/>
    <property type="project" value="UniProtKB-SubCell"/>
</dbReference>
<evidence type="ECO:0000256" key="3">
    <source>
        <dbReference type="ARBA" id="ARBA00007073"/>
    </source>
</evidence>
<dbReference type="Pfam" id="PF09341">
    <property type="entry name" value="Pcc1"/>
    <property type="match status" value="1"/>
</dbReference>
<evidence type="ECO:0000256" key="2">
    <source>
        <dbReference type="ARBA" id="ARBA00004496"/>
    </source>
</evidence>
<evidence type="ECO:0000256" key="6">
    <source>
        <dbReference type="ARBA" id="ARBA00023242"/>
    </source>
</evidence>
<feature type="compositionally biased region" description="Basic and acidic residues" evidence="7">
    <location>
        <begin position="63"/>
        <end position="76"/>
    </location>
</feature>
<dbReference type="AlphaFoldDB" id="A0A8J5KHS0"/>
<evidence type="ECO:0000256" key="4">
    <source>
        <dbReference type="ARBA" id="ARBA00022490"/>
    </source>
</evidence>
<dbReference type="InterPro" id="IPR015419">
    <property type="entry name" value="CTAG/Pcc1"/>
</dbReference>
<protein>
    <submittedName>
        <fullName evidence="8">Uncharacterized protein</fullName>
    </submittedName>
</protein>
<name>A0A8J5KHS0_ZINOF</name>
<dbReference type="Proteomes" id="UP000734854">
    <property type="component" value="Unassembled WGS sequence"/>
</dbReference>
<dbReference type="GO" id="GO:0008033">
    <property type="term" value="P:tRNA processing"/>
    <property type="evidence" value="ECO:0007669"/>
    <property type="project" value="UniProtKB-KW"/>
</dbReference>
<dbReference type="PANTHER" id="PTHR31283">
    <property type="entry name" value="EKC/KEOPS COMPLEX SUBUNIT PCC1 FAMILY MEMBER"/>
    <property type="match status" value="1"/>
</dbReference>
<dbReference type="Gene3D" id="3.30.310.50">
    <property type="entry name" value="Alpha-D-phosphohexomutase, C-terminal domain"/>
    <property type="match status" value="1"/>
</dbReference>
<evidence type="ECO:0000256" key="1">
    <source>
        <dbReference type="ARBA" id="ARBA00004123"/>
    </source>
</evidence>
<organism evidence="8 9">
    <name type="scientific">Zingiber officinale</name>
    <name type="common">Ginger</name>
    <name type="synonym">Amomum zingiber</name>
    <dbReference type="NCBI Taxonomy" id="94328"/>
    <lineage>
        <taxon>Eukaryota</taxon>
        <taxon>Viridiplantae</taxon>
        <taxon>Streptophyta</taxon>
        <taxon>Embryophyta</taxon>
        <taxon>Tracheophyta</taxon>
        <taxon>Spermatophyta</taxon>
        <taxon>Magnoliopsida</taxon>
        <taxon>Liliopsida</taxon>
        <taxon>Zingiberales</taxon>
        <taxon>Zingiberaceae</taxon>
        <taxon>Zingiber</taxon>
    </lineage>
</organism>
<keyword evidence="9" id="KW-1185">Reference proteome</keyword>
<reference evidence="8 9" key="1">
    <citation type="submission" date="2020-08" db="EMBL/GenBank/DDBJ databases">
        <title>Plant Genome Project.</title>
        <authorList>
            <person name="Zhang R.-G."/>
        </authorList>
    </citation>
    <scope>NUCLEOTIDE SEQUENCE [LARGE SCALE GENOMIC DNA]</scope>
    <source>
        <tissue evidence="8">Rhizome</tissue>
    </source>
</reference>
<comment type="similarity">
    <text evidence="3">Belongs to the CTAG/PCC1 family.</text>
</comment>
<evidence type="ECO:0000313" key="9">
    <source>
        <dbReference type="Proteomes" id="UP000734854"/>
    </source>
</evidence>
<dbReference type="GO" id="GO:0005737">
    <property type="term" value="C:cytoplasm"/>
    <property type="evidence" value="ECO:0007669"/>
    <property type="project" value="UniProtKB-SubCell"/>
</dbReference>
<accession>A0A8J5KHS0</accession>
<evidence type="ECO:0000313" key="8">
    <source>
        <dbReference type="EMBL" id="KAG6483781.1"/>
    </source>
</evidence>
<keyword evidence="5" id="KW-0819">tRNA processing</keyword>
<sequence>MEKGTRVTAASPRLPVEAYLVASVWNLRRPGPLVAPPVSVPIWMLKVHQTTQTNNSDAIGDPGRCHKQDDPKERSKSARNASSHRWRPLEDDEQGGGALAMESSVSGADVAAASLPSNGWDFICDFEVDFGSNENANIAGSALAVDKELQPDKVKRQISICDGKLKVQFEAVEARFLRASFSSFVDLLILTTQLIEEYGHTPI</sequence>
<dbReference type="GO" id="GO:0000408">
    <property type="term" value="C:EKC/KEOPS complex"/>
    <property type="evidence" value="ECO:0007669"/>
    <property type="project" value="TreeGrafter"/>
</dbReference>
<evidence type="ECO:0000256" key="5">
    <source>
        <dbReference type="ARBA" id="ARBA00022694"/>
    </source>
</evidence>
<gene>
    <name evidence="8" type="ORF">ZIOFF_060443</name>
</gene>
<proteinExistence type="inferred from homology"/>
<dbReference type="FunFam" id="3.30.310.50:FF:000005">
    <property type="entry name" value="L antigen family member 3"/>
    <property type="match status" value="1"/>
</dbReference>